<dbReference type="PANTHER" id="PTHR21716:SF64">
    <property type="entry name" value="AI-2 TRANSPORT PROTEIN TQSA"/>
    <property type="match status" value="1"/>
</dbReference>
<protein>
    <submittedName>
        <fullName evidence="7">AI-2E family transporter</fullName>
    </submittedName>
</protein>
<feature type="transmembrane region" description="Helical" evidence="6">
    <location>
        <begin position="137"/>
        <end position="156"/>
    </location>
</feature>
<sequence>MPNTPLRLAAALIIASIVIGALYFASAVFEPVAFAFFFIAISWPMQKALQTRAPKTVALIATVVVGLVIVFTLTSLIAWGGGQVAHWLTRNFDRLQGLYAASAQWLEQHDIFLSTLISERFNVVWVLRLSQQVALRLNSLVGFSLLVFVFLALGLLEAEAFSKNLRTVGGEVTGSRLIAAGVEIGGKLRRYMLVRTWASLLTGLVVWGFSFLIGLELAAAWGVIAFALNYIPFIGPLVATTLPALFALAQTGSWELALIVLVTLAILQFLIGSYLEPLLAGKNLTISPFLVLFSVFFWGFIWGLPGTFIGVPIAIACLTLCEHFPESRWIAVLLSGKASNAKAEGEA</sequence>
<accession>A0A6N8DNW7</accession>
<dbReference type="AlphaFoldDB" id="A0A6N8DNW7"/>
<name>A0A6N8DNW7_RHOAC</name>
<comment type="similarity">
    <text evidence="2">Belongs to the autoinducer-2 exporter (AI-2E) (TC 2.A.86) family.</text>
</comment>
<evidence type="ECO:0000256" key="3">
    <source>
        <dbReference type="ARBA" id="ARBA00022692"/>
    </source>
</evidence>
<dbReference type="PANTHER" id="PTHR21716">
    <property type="entry name" value="TRANSMEMBRANE PROTEIN"/>
    <property type="match status" value="1"/>
</dbReference>
<proteinExistence type="inferred from homology"/>
<evidence type="ECO:0000313" key="8">
    <source>
        <dbReference type="Proteomes" id="UP000439113"/>
    </source>
</evidence>
<evidence type="ECO:0000256" key="4">
    <source>
        <dbReference type="ARBA" id="ARBA00022989"/>
    </source>
</evidence>
<keyword evidence="5 6" id="KW-0472">Membrane</keyword>
<evidence type="ECO:0000256" key="1">
    <source>
        <dbReference type="ARBA" id="ARBA00004141"/>
    </source>
</evidence>
<evidence type="ECO:0000256" key="6">
    <source>
        <dbReference type="SAM" id="Phobius"/>
    </source>
</evidence>
<comment type="subcellular location">
    <subcellularLocation>
        <location evidence="1">Membrane</location>
        <topology evidence="1">Multi-pass membrane protein</topology>
    </subcellularLocation>
</comment>
<dbReference type="RefSeq" id="WP_264586232.1">
    <property type="nucleotide sequence ID" value="NZ_JAOQNR010000011.1"/>
</dbReference>
<feature type="transmembrane region" description="Helical" evidence="6">
    <location>
        <begin position="197"/>
        <end position="224"/>
    </location>
</feature>
<reference evidence="7 8" key="1">
    <citation type="submission" date="2019-11" db="EMBL/GenBank/DDBJ databases">
        <title>Whole-genome sequence of a Rhodoblastus acidophilus DSM 142.</title>
        <authorList>
            <person name="Kyndt J.A."/>
            <person name="Meyer T.E."/>
        </authorList>
    </citation>
    <scope>NUCLEOTIDE SEQUENCE [LARGE SCALE GENOMIC DNA]</scope>
    <source>
        <strain evidence="7 8">DSM 142</strain>
    </source>
</reference>
<keyword evidence="4 6" id="KW-1133">Transmembrane helix</keyword>
<dbReference type="GO" id="GO:0055085">
    <property type="term" value="P:transmembrane transport"/>
    <property type="evidence" value="ECO:0007669"/>
    <property type="project" value="TreeGrafter"/>
</dbReference>
<feature type="transmembrane region" description="Helical" evidence="6">
    <location>
        <begin position="230"/>
        <end position="249"/>
    </location>
</feature>
<evidence type="ECO:0000256" key="5">
    <source>
        <dbReference type="ARBA" id="ARBA00023136"/>
    </source>
</evidence>
<dbReference type="Proteomes" id="UP000439113">
    <property type="component" value="Unassembled WGS sequence"/>
</dbReference>
<feature type="transmembrane region" description="Helical" evidence="6">
    <location>
        <begin position="256"/>
        <end position="275"/>
    </location>
</feature>
<evidence type="ECO:0000313" key="7">
    <source>
        <dbReference type="EMBL" id="MTV32250.1"/>
    </source>
</evidence>
<dbReference type="Pfam" id="PF01594">
    <property type="entry name" value="AI-2E_transport"/>
    <property type="match status" value="1"/>
</dbReference>
<keyword evidence="3 6" id="KW-0812">Transmembrane</keyword>
<feature type="transmembrane region" description="Helical" evidence="6">
    <location>
        <begin position="295"/>
        <end position="321"/>
    </location>
</feature>
<feature type="transmembrane region" description="Helical" evidence="6">
    <location>
        <begin position="12"/>
        <end position="45"/>
    </location>
</feature>
<dbReference type="EMBL" id="WNKS01000014">
    <property type="protein sequence ID" value="MTV32250.1"/>
    <property type="molecule type" value="Genomic_DNA"/>
</dbReference>
<dbReference type="GO" id="GO:0016020">
    <property type="term" value="C:membrane"/>
    <property type="evidence" value="ECO:0007669"/>
    <property type="project" value="UniProtKB-SubCell"/>
</dbReference>
<evidence type="ECO:0000256" key="2">
    <source>
        <dbReference type="ARBA" id="ARBA00009773"/>
    </source>
</evidence>
<organism evidence="7 8">
    <name type="scientific">Rhodoblastus acidophilus</name>
    <name type="common">Rhodopseudomonas acidophila</name>
    <dbReference type="NCBI Taxonomy" id="1074"/>
    <lineage>
        <taxon>Bacteria</taxon>
        <taxon>Pseudomonadati</taxon>
        <taxon>Pseudomonadota</taxon>
        <taxon>Alphaproteobacteria</taxon>
        <taxon>Hyphomicrobiales</taxon>
        <taxon>Rhodoblastaceae</taxon>
        <taxon>Rhodoblastus</taxon>
    </lineage>
</organism>
<feature type="transmembrane region" description="Helical" evidence="6">
    <location>
        <begin position="57"/>
        <end position="79"/>
    </location>
</feature>
<dbReference type="InterPro" id="IPR002549">
    <property type="entry name" value="AI-2E-like"/>
</dbReference>
<gene>
    <name evidence="7" type="ORF">GJ654_14770</name>
</gene>
<comment type="caution">
    <text evidence="7">The sequence shown here is derived from an EMBL/GenBank/DDBJ whole genome shotgun (WGS) entry which is preliminary data.</text>
</comment>